<evidence type="ECO:0000313" key="2">
    <source>
        <dbReference type="EMBL" id="MCS5480054.1"/>
    </source>
</evidence>
<proteinExistence type="predicted"/>
<organism evidence="2 3">
    <name type="scientific">Corynebacterium lemuris</name>
    <dbReference type="NCBI Taxonomy" id="1859292"/>
    <lineage>
        <taxon>Bacteria</taxon>
        <taxon>Bacillati</taxon>
        <taxon>Actinomycetota</taxon>
        <taxon>Actinomycetes</taxon>
        <taxon>Mycobacteriales</taxon>
        <taxon>Corynebacteriaceae</taxon>
        <taxon>Corynebacterium</taxon>
    </lineage>
</organism>
<evidence type="ECO:0000313" key="3">
    <source>
        <dbReference type="Proteomes" id="UP001205965"/>
    </source>
</evidence>
<dbReference type="Proteomes" id="UP001205965">
    <property type="component" value="Unassembled WGS sequence"/>
</dbReference>
<dbReference type="Pfam" id="PF09995">
    <property type="entry name" value="MPAB_Lcp_cat"/>
    <property type="match status" value="1"/>
</dbReference>
<comment type="caution">
    <text evidence="2">The sequence shown here is derived from an EMBL/GenBank/DDBJ whole genome shotgun (WGS) entry which is preliminary data.</text>
</comment>
<gene>
    <name evidence="2" type="ORF">NYP18_10350</name>
</gene>
<dbReference type="PANTHER" id="PTHR36124:SF1">
    <property type="entry name" value="ER-BOUND OXYGENASE MPAB_MPAB'_RUBBER OXYGENASE CATALYTIC DOMAIN-CONTAINING PROTEIN"/>
    <property type="match status" value="1"/>
</dbReference>
<dbReference type="EMBL" id="JANWTC010000007">
    <property type="protein sequence ID" value="MCS5480054.1"/>
    <property type="molecule type" value="Genomic_DNA"/>
</dbReference>
<feature type="domain" description="ER-bound oxygenase mpaB/mpaB'/Rubber oxygenase catalytic" evidence="1">
    <location>
        <begin position="69"/>
        <end position="261"/>
    </location>
</feature>
<dbReference type="RefSeq" id="WP_259428110.1">
    <property type="nucleotide sequence ID" value="NZ_JANWTC010000007.1"/>
</dbReference>
<dbReference type="InterPro" id="IPR018713">
    <property type="entry name" value="MPAB/Lcp_cat_dom"/>
</dbReference>
<name>A0ABT2FYH3_9CORY</name>
<evidence type="ECO:0000259" key="1">
    <source>
        <dbReference type="Pfam" id="PF09995"/>
    </source>
</evidence>
<keyword evidence="3" id="KW-1185">Reference proteome</keyword>
<protein>
    <submittedName>
        <fullName evidence="2">Oxygenase MpaB family protein</fullName>
    </submittedName>
</protein>
<sequence length="312" mass="35835">MSITTGPTTATMKQPKRWVDDRIAQLDGVRDYDAIISLIANYKLNDFIMNLTYATGFMSNTVPVGGSDAIAGTGKAQQRPQTRYLDTMNYFWEWFFKGPDHPDVQASLLRLNRLHAHLYDKFPESFRDRDEWIFTMCNLGCGADRMRDIVGAPRQPENVQVAWHTFWEKVSRQMTGPDGHFTDFPGSYDAMIAFAEDFESREHPYTPTGNKVANLLMDQFNEKFLPKPLHGAGRSFILTFVPPTVRKRHSLPRPNRAIEFLTKKAFRLMFFAIDHFAPDNRVSNSDRLASAEFEAERKKIFASEKNNPLPKL</sequence>
<dbReference type="PANTHER" id="PTHR36124">
    <property type="match status" value="1"/>
</dbReference>
<dbReference type="InterPro" id="IPR046366">
    <property type="entry name" value="MPAB"/>
</dbReference>
<accession>A0ABT2FYH3</accession>
<reference evidence="2 3" key="1">
    <citation type="submission" date="2022-08" db="EMBL/GenBank/DDBJ databases">
        <title>YIM 101645 draft genome.</title>
        <authorList>
            <person name="Chen X."/>
        </authorList>
    </citation>
    <scope>NUCLEOTIDE SEQUENCE [LARGE SCALE GENOMIC DNA]</scope>
    <source>
        <strain evidence="2 3">YIM 101645</strain>
    </source>
</reference>